<dbReference type="PANTHER" id="PTHR32438:SF5">
    <property type="entry name" value="4-ALPHA-GLUCANOTRANSFERASE DPE1, CHLOROPLASTIC_AMYLOPLASTIC"/>
    <property type="match status" value="1"/>
</dbReference>
<dbReference type="Proteomes" id="UP000672657">
    <property type="component" value="Unassembled WGS sequence"/>
</dbReference>
<dbReference type="PANTHER" id="PTHR32438">
    <property type="entry name" value="4-ALPHA-GLUCANOTRANSFERASE DPE1, CHLOROPLASTIC/AMYLOPLASTIC"/>
    <property type="match status" value="1"/>
</dbReference>
<evidence type="ECO:0000256" key="6">
    <source>
        <dbReference type="ARBA" id="ARBA00022679"/>
    </source>
</evidence>
<evidence type="ECO:0000256" key="1">
    <source>
        <dbReference type="ARBA" id="ARBA00000439"/>
    </source>
</evidence>
<dbReference type="GO" id="GO:0004134">
    <property type="term" value="F:4-alpha-glucanotransferase activity"/>
    <property type="evidence" value="ECO:0007669"/>
    <property type="project" value="UniProtKB-EC"/>
</dbReference>
<dbReference type="SUPFAM" id="SSF51445">
    <property type="entry name" value="(Trans)glycosidases"/>
    <property type="match status" value="1"/>
</dbReference>
<evidence type="ECO:0000256" key="8">
    <source>
        <dbReference type="ARBA" id="ARBA00031423"/>
    </source>
</evidence>
<proteinExistence type="inferred from homology"/>
<dbReference type="Pfam" id="PF02446">
    <property type="entry name" value="Glyco_hydro_77"/>
    <property type="match status" value="1"/>
</dbReference>
<accession>A0ABN7Q069</accession>
<sequence>MSAKTTSDSDALHALAVHAGVQPRWLDAWGRPQQVPDDALRRMLQGLALACDTPAQCRASGARLDAEDAALGLPPLITADLGEPIDIPWPNGAEARPYQIQLEDGSHLDGTAQPAGNGTLRLSPVAVCGYHCLHIGEAETVLAVAPPRCFGVEDALREAGRHTAGERAWGLAVQLYALRRGAPTGMGDLTALAQCCEAAAREHADAVAINPLHAGFAALPDRYSPYSPSSRLFHNPLYADPAAVFGQDAVDSAMAALNAGTAFAQHEARSEIDWVDISRLRLSVLRWLWQHRAQLLPQAALDACAAFRARGGTALHDHACYEAIQASRLGEAANSMNANGSADWRCWPVTLRSPANAAVTAFTVAHPQEIDYHIFLQWLADDGLARAQRAARDAGMAIGVIGDLAVGADPGGSQAWSRQQDMLPGFHAGAPPDVYNPFGQDWGVTVFSPRRLRQRGYGAFIEMLRANLAHAGGLRIDHVLGLARMWLVPAGASARDGAYLAFPLQELLRLVALESWRHHAIIIGENLGTVPAHLDSALAGRGVLGIDVLWFARETLSPDDNDGPAFPATDTPPFLPAEAWPRHAVATTSTHDLPTVAGWWQGRDLAWREQLGLLAQDETPQGVHAARVRERTALWQALCDAGLASGTAPEPEHPPLDSVLAWLGRTRTPLRLLPVEDLLGVSEQANLPGTTAGHPNWQRRLDADVRRLFDAPALRARAQAVRQGRLPGPPRQR</sequence>
<dbReference type="EC" id="2.4.1.25" evidence="3 10"/>
<dbReference type="RefSeq" id="WP_211954816.1">
    <property type="nucleotide sequence ID" value="NZ_CAJPVI010000023.1"/>
</dbReference>
<evidence type="ECO:0000256" key="2">
    <source>
        <dbReference type="ARBA" id="ARBA00005684"/>
    </source>
</evidence>
<organism evidence="11 12">
    <name type="scientific">Cupriavidus numazuensis</name>
    <dbReference type="NCBI Taxonomy" id="221992"/>
    <lineage>
        <taxon>Bacteria</taxon>
        <taxon>Pseudomonadati</taxon>
        <taxon>Pseudomonadota</taxon>
        <taxon>Betaproteobacteria</taxon>
        <taxon>Burkholderiales</taxon>
        <taxon>Burkholderiaceae</taxon>
        <taxon>Cupriavidus</taxon>
    </lineage>
</organism>
<dbReference type="Gene3D" id="3.20.20.80">
    <property type="entry name" value="Glycosidases"/>
    <property type="match status" value="1"/>
</dbReference>
<evidence type="ECO:0000256" key="9">
    <source>
        <dbReference type="ARBA" id="ARBA00031501"/>
    </source>
</evidence>
<name>A0ABN7Q069_9BURK</name>
<keyword evidence="5 10" id="KW-0328">Glycosyltransferase</keyword>
<reference evidence="11 12" key="1">
    <citation type="submission" date="2021-03" db="EMBL/GenBank/DDBJ databases">
        <authorList>
            <person name="Peeters C."/>
        </authorList>
    </citation>
    <scope>NUCLEOTIDE SEQUENCE [LARGE SCALE GENOMIC DNA]</scope>
    <source>
        <strain evidence="11 12">LMG 26411</strain>
    </source>
</reference>
<evidence type="ECO:0000313" key="11">
    <source>
        <dbReference type="EMBL" id="CAG2150770.1"/>
    </source>
</evidence>
<comment type="caution">
    <text evidence="11">The sequence shown here is derived from an EMBL/GenBank/DDBJ whole genome shotgun (WGS) entry which is preliminary data.</text>
</comment>
<dbReference type="NCBIfam" id="TIGR00217">
    <property type="entry name" value="malQ"/>
    <property type="match status" value="1"/>
</dbReference>
<evidence type="ECO:0000256" key="3">
    <source>
        <dbReference type="ARBA" id="ARBA00012560"/>
    </source>
</evidence>
<evidence type="ECO:0000313" key="12">
    <source>
        <dbReference type="Proteomes" id="UP000672657"/>
    </source>
</evidence>
<evidence type="ECO:0000256" key="4">
    <source>
        <dbReference type="ARBA" id="ARBA00020295"/>
    </source>
</evidence>
<dbReference type="EMBL" id="CAJPVI010000023">
    <property type="protein sequence ID" value="CAG2150770.1"/>
    <property type="molecule type" value="Genomic_DNA"/>
</dbReference>
<evidence type="ECO:0000256" key="5">
    <source>
        <dbReference type="ARBA" id="ARBA00022676"/>
    </source>
</evidence>
<keyword evidence="6 10" id="KW-0808">Transferase</keyword>
<keyword evidence="7 10" id="KW-0119">Carbohydrate metabolism</keyword>
<dbReference type="InterPro" id="IPR003385">
    <property type="entry name" value="Glyco_hydro_77"/>
</dbReference>
<keyword evidence="12" id="KW-1185">Reference proteome</keyword>
<evidence type="ECO:0000256" key="10">
    <source>
        <dbReference type="RuleBase" id="RU361207"/>
    </source>
</evidence>
<comment type="catalytic activity">
    <reaction evidence="1 10">
        <text>Transfers a segment of a (1-&gt;4)-alpha-D-glucan to a new position in an acceptor, which may be glucose or a (1-&gt;4)-alpha-D-glucan.</text>
        <dbReference type="EC" id="2.4.1.25"/>
    </reaction>
</comment>
<dbReference type="InterPro" id="IPR017853">
    <property type="entry name" value="GH"/>
</dbReference>
<protein>
    <recommendedName>
        <fullName evidence="4 10">4-alpha-glucanotransferase</fullName>
        <ecNumber evidence="3 10">2.4.1.25</ecNumber>
    </recommendedName>
    <alternativeName>
        <fullName evidence="8 10">Amylomaltase</fullName>
    </alternativeName>
    <alternativeName>
        <fullName evidence="9 10">Disproportionating enzyme</fullName>
    </alternativeName>
</protein>
<comment type="similarity">
    <text evidence="2 10">Belongs to the disproportionating enzyme family.</text>
</comment>
<gene>
    <name evidence="11" type="primary">malQ</name>
    <name evidence="11" type="ORF">LMG26411_03805</name>
</gene>
<evidence type="ECO:0000256" key="7">
    <source>
        <dbReference type="ARBA" id="ARBA00023277"/>
    </source>
</evidence>